<proteinExistence type="predicted"/>
<sequence>MNFVHVIVFFFSIMVMFMLLSHFQFLSDSYSSNKYLPGFNGRDYDTSRTNSDVIKAEEAFQTHRKLLFQGSSCTARDLSISQSKGSTTGIPQYIVQIVNTCVSSSQCAPSNIHLHCGWFASARIVNPRFFKRLSYDDCLVNGGQTLRTGQMISFSYSNSFMYPISLKHARFC</sequence>
<evidence type="ECO:0000313" key="3">
    <source>
        <dbReference type="EMBL" id="CAI9267726.1"/>
    </source>
</evidence>
<name>A0AA35V6E6_LACSI</name>
<evidence type="ECO:0000256" key="2">
    <source>
        <dbReference type="SAM" id="Phobius"/>
    </source>
</evidence>
<evidence type="ECO:0008006" key="5">
    <source>
        <dbReference type="Google" id="ProtNLM"/>
    </source>
</evidence>
<reference evidence="3" key="1">
    <citation type="submission" date="2023-04" db="EMBL/GenBank/DDBJ databases">
        <authorList>
            <person name="Vijverberg K."/>
            <person name="Xiong W."/>
            <person name="Schranz E."/>
        </authorList>
    </citation>
    <scope>NUCLEOTIDE SEQUENCE</scope>
</reference>
<organism evidence="3 4">
    <name type="scientific">Lactuca saligna</name>
    <name type="common">Willowleaf lettuce</name>
    <dbReference type="NCBI Taxonomy" id="75948"/>
    <lineage>
        <taxon>Eukaryota</taxon>
        <taxon>Viridiplantae</taxon>
        <taxon>Streptophyta</taxon>
        <taxon>Embryophyta</taxon>
        <taxon>Tracheophyta</taxon>
        <taxon>Spermatophyta</taxon>
        <taxon>Magnoliopsida</taxon>
        <taxon>eudicotyledons</taxon>
        <taxon>Gunneridae</taxon>
        <taxon>Pentapetalae</taxon>
        <taxon>asterids</taxon>
        <taxon>campanulids</taxon>
        <taxon>Asterales</taxon>
        <taxon>Asteraceae</taxon>
        <taxon>Cichorioideae</taxon>
        <taxon>Cichorieae</taxon>
        <taxon>Lactucinae</taxon>
        <taxon>Lactuca</taxon>
    </lineage>
</organism>
<dbReference type="Proteomes" id="UP001177003">
    <property type="component" value="Chromosome 1"/>
</dbReference>
<accession>A0AA35V6E6</accession>
<keyword evidence="2" id="KW-0472">Membrane</keyword>
<dbReference type="GO" id="GO:0001709">
    <property type="term" value="P:cell fate determination"/>
    <property type="evidence" value="ECO:0007669"/>
    <property type="project" value="TreeGrafter"/>
</dbReference>
<keyword evidence="1" id="KW-0732">Signal</keyword>
<evidence type="ECO:0000256" key="1">
    <source>
        <dbReference type="ARBA" id="ARBA00022729"/>
    </source>
</evidence>
<keyword evidence="2" id="KW-0812">Transmembrane</keyword>
<dbReference type="InterPro" id="IPR040361">
    <property type="entry name" value="TPD1"/>
</dbReference>
<dbReference type="EMBL" id="OX465077">
    <property type="protein sequence ID" value="CAI9267726.1"/>
    <property type="molecule type" value="Genomic_DNA"/>
</dbReference>
<protein>
    <recommendedName>
        <fullName evidence="5">Protein TAPETUM DETERMINANT 1</fullName>
    </recommendedName>
</protein>
<dbReference type="AlphaFoldDB" id="A0AA35V6E6"/>
<gene>
    <name evidence="3" type="ORF">LSALG_LOCUS8192</name>
</gene>
<dbReference type="PANTHER" id="PTHR33184:SF2">
    <property type="entry name" value="APPLE DOMAIN-CONTAINING PROTEIN"/>
    <property type="match status" value="1"/>
</dbReference>
<keyword evidence="2" id="KW-1133">Transmembrane helix</keyword>
<dbReference type="Pfam" id="PF24068">
    <property type="entry name" value="TPD1_C"/>
    <property type="match status" value="1"/>
</dbReference>
<feature type="transmembrane region" description="Helical" evidence="2">
    <location>
        <begin position="6"/>
        <end position="26"/>
    </location>
</feature>
<keyword evidence="4" id="KW-1185">Reference proteome</keyword>
<dbReference type="PANTHER" id="PTHR33184">
    <property type="entry name" value="PROTEIN TAPETUM DETERMINANT 1-LIKE-RELATED"/>
    <property type="match status" value="1"/>
</dbReference>
<evidence type="ECO:0000313" key="4">
    <source>
        <dbReference type="Proteomes" id="UP001177003"/>
    </source>
</evidence>